<dbReference type="PANTHER" id="PTHR42709">
    <property type="entry name" value="ALKALINE PHOSPHATASE LIKE PROTEIN"/>
    <property type="match status" value="1"/>
</dbReference>
<accession>A0A6M1TWE5</accession>
<feature type="transmembrane region" description="Helical" evidence="6">
    <location>
        <begin position="51"/>
        <end position="71"/>
    </location>
</feature>
<evidence type="ECO:0000259" key="7">
    <source>
        <dbReference type="Pfam" id="PF09335"/>
    </source>
</evidence>
<keyword evidence="2" id="KW-1003">Cell membrane</keyword>
<keyword evidence="3 6" id="KW-0812">Transmembrane</keyword>
<comment type="subcellular location">
    <subcellularLocation>
        <location evidence="1">Cell membrane</location>
        <topology evidence="1">Multi-pass membrane protein</topology>
    </subcellularLocation>
</comment>
<evidence type="ECO:0000256" key="1">
    <source>
        <dbReference type="ARBA" id="ARBA00004651"/>
    </source>
</evidence>
<dbReference type="RefSeq" id="WP_165051165.1">
    <property type="nucleotide sequence ID" value="NZ_JAALFE010000013.1"/>
</dbReference>
<dbReference type="InterPro" id="IPR051311">
    <property type="entry name" value="DedA_domain"/>
</dbReference>
<dbReference type="GO" id="GO:0005886">
    <property type="term" value="C:plasma membrane"/>
    <property type="evidence" value="ECO:0007669"/>
    <property type="project" value="UniProtKB-SubCell"/>
</dbReference>
<dbReference type="EMBL" id="JAALFE010000013">
    <property type="protein sequence ID" value="NGQ91997.1"/>
    <property type="molecule type" value="Genomic_DNA"/>
</dbReference>
<evidence type="ECO:0000313" key="8">
    <source>
        <dbReference type="EMBL" id="NGQ91997.1"/>
    </source>
</evidence>
<gene>
    <name evidence="8" type="ORF">G5V65_13925</name>
</gene>
<reference evidence="8 9" key="1">
    <citation type="submission" date="2020-02" db="EMBL/GenBank/DDBJ databases">
        <title>Rhodobacter translucens sp. nov., a novel bacterium isolated from activated sludge.</title>
        <authorList>
            <person name="Liu J."/>
        </authorList>
    </citation>
    <scope>NUCLEOTIDE SEQUENCE [LARGE SCALE GENOMIC DNA]</scope>
    <source>
        <strain evidence="8 9">HX-7-19</strain>
    </source>
</reference>
<evidence type="ECO:0000256" key="4">
    <source>
        <dbReference type="ARBA" id="ARBA00022989"/>
    </source>
</evidence>
<protein>
    <submittedName>
        <fullName evidence="8">DedA family protein</fullName>
    </submittedName>
</protein>
<keyword evidence="9" id="KW-1185">Reference proteome</keyword>
<organism evidence="8 9">
    <name type="scientific">Paragemmobacter kunshanensis</name>
    <dbReference type="NCBI Taxonomy" id="2583234"/>
    <lineage>
        <taxon>Bacteria</taxon>
        <taxon>Pseudomonadati</taxon>
        <taxon>Pseudomonadota</taxon>
        <taxon>Alphaproteobacteria</taxon>
        <taxon>Rhodobacterales</taxon>
        <taxon>Paracoccaceae</taxon>
        <taxon>Paragemmobacter</taxon>
    </lineage>
</organism>
<evidence type="ECO:0000256" key="5">
    <source>
        <dbReference type="ARBA" id="ARBA00023136"/>
    </source>
</evidence>
<name>A0A6M1TWE5_9RHOB</name>
<evidence type="ECO:0000256" key="2">
    <source>
        <dbReference type="ARBA" id="ARBA00022475"/>
    </source>
</evidence>
<comment type="caution">
    <text evidence="8">The sequence shown here is derived from an EMBL/GenBank/DDBJ whole genome shotgun (WGS) entry which is preliminary data.</text>
</comment>
<evidence type="ECO:0000256" key="3">
    <source>
        <dbReference type="ARBA" id="ARBA00022692"/>
    </source>
</evidence>
<dbReference type="AlphaFoldDB" id="A0A6M1TWE5"/>
<proteinExistence type="predicted"/>
<dbReference type="PANTHER" id="PTHR42709:SF6">
    <property type="entry name" value="UNDECAPRENYL PHOSPHATE TRANSPORTER A"/>
    <property type="match status" value="1"/>
</dbReference>
<sequence>MTDTLLTLVPEWGALLIAVMNFFACLALPIPASLVMLAAGAFAMAGDLDPLPLWIGALVGASLGDQAGYWLGRAAGPRLIDRLSRRRRTAALLDRAVSWLEQRRLPAIFLSRWLVSALCPYVNFAAGAARINWAGFTLPAIAGECIWVSIYIGLGYTFSTDIEELGAVLGNLAAAIGAAVTAVILGRILWRNGQERP</sequence>
<keyword evidence="4 6" id="KW-1133">Transmembrane helix</keyword>
<feature type="transmembrane region" description="Helical" evidence="6">
    <location>
        <begin position="136"/>
        <end position="156"/>
    </location>
</feature>
<feature type="transmembrane region" description="Helical" evidence="6">
    <location>
        <begin position="168"/>
        <end position="190"/>
    </location>
</feature>
<dbReference type="Proteomes" id="UP000474758">
    <property type="component" value="Unassembled WGS sequence"/>
</dbReference>
<evidence type="ECO:0000256" key="6">
    <source>
        <dbReference type="SAM" id="Phobius"/>
    </source>
</evidence>
<evidence type="ECO:0000313" key="9">
    <source>
        <dbReference type="Proteomes" id="UP000474758"/>
    </source>
</evidence>
<dbReference type="Pfam" id="PF09335">
    <property type="entry name" value="VTT_dom"/>
    <property type="match status" value="1"/>
</dbReference>
<keyword evidence="5 6" id="KW-0472">Membrane</keyword>
<feature type="transmembrane region" description="Helical" evidence="6">
    <location>
        <begin position="12"/>
        <end position="39"/>
    </location>
</feature>
<feature type="domain" description="VTT" evidence="7">
    <location>
        <begin position="30"/>
        <end position="156"/>
    </location>
</feature>
<dbReference type="InterPro" id="IPR032816">
    <property type="entry name" value="VTT_dom"/>
</dbReference>